<gene>
    <name evidence="3" type="ORF">MTY59_12180</name>
</gene>
<keyword evidence="2" id="KW-0812">Transmembrane</keyword>
<keyword evidence="2" id="KW-1133">Transmembrane helix</keyword>
<proteinExistence type="predicted"/>
<accession>A0ABN6IDX8</accession>
<keyword evidence="4" id="KW-1185">Reference proteome</keyword>
<sequence>MADAIEFVARRGGRSRHFFFFGGGGGSAWLAAPILFIAGVGGYLMRNPDKARGLKERVTGAWKAGANNLAAYRDPNSPHPAWQHPSPPLHPGATSTPSPSAVTPPRRFNPPPTWPIPPGWTPPPDWKPDPTWPPAPPGWSFWLP</sequence>
<organism evidence="3 4">
    <name type="scientific">Mycobacterium senriense</name>
    <dbReference type="NCBI Taxonomy" id="2775496"/>
    <lineage>
        <taxon>Bacteria</taxon>
        <taxon>Bacillati</taxon>
        <taxon>Actinomycetota</taxon>
        <taxon>Actinomycetes</taxon>
        <taxon>Mycobacteriales</taxon>
        <taxon>Mycobacteriaceae</taxon>
        <taxon>Mycobacterium</taxon>
        <taxon>Mycobacterium avium complex (MAC)</taxon>
    </lineage>
</organism>
<protein>
    <submittedName>
        <fullName evidence="3">Uncharacterized protein</fullName>
    </submittedName>
</protein>
<evidence type="ECO:0000313" key="3">
    <source>
        <dbReference type="EMBL" id="BCZ21363.1"/>
    </source>
</evidence>
<reference evidence="3 4" key="2">
    <citation type="submission" date="2021-07" db="EMBL/GenBank/DDBJ databases">
        <authorList>
            <person name="Matsumoto Y."/>
            <person name="Motooka D."/>
            <person name="Nakamura S."/>
        </authorList>
    </citation>
    <scope>NUCLEOTIDE SEQUENCE [LARGE SCALE GENOMIC DNA]</scope>
    <source>
        <strain evidence="3 4">TY59</strain>
    </source>
</reference>
<feature type="transmembrane region" description="Helical" evidence="2">
    <location>
        <begin position="18"/>
        <end position="45"/>
    </location>
</feature>
<feature type="region of interest" description="Disordered" evidence="1">
    <location>
        <begin position="69"/>
        <end position="144"/>
    </location>
</feature>
<reference evidence="3 4" key="1">
    <citation type="submission" date="2021-07" db="EMBL/GenBank/DDBJ databases">
        <title>Complete genome sequence of nontuberculous Mycobacterium sp. TY59.</title>
        <authorList>
            <person name="Fukushima K."/>
        </authorList>
    </citation>
    <scope>NUCLEOTIDE SEQUENCE [LARGE SCALE GENOMIC DNA]</scope>
    <source>
        <strain evidence="3 4">TY59</strain>
    </source>
</reference>
<dbReference type="EMBL" id="AP024828">
    <property type="protein sequence ID" value="BCZ21363.1"/>
    <property type="molecule type" value="Genomic_DNA"/>
</dbReference>
<feature type="compositionally biased region" description="Low complexity" evidence="1">
    <location>
        <begin position="91"/>
        <end position="106"/>
    </location>
</feature>
<keyword evidence="2" id="KW-0472">Membrane</keyword>
<evidence type="ECO:0000313" key="4">
    <source>
        <dbReference type="Proteomes" id="UP000826012"/>
    </source>
</evidence>
<feature type="compositionally biased region" description="Pro residues" evidence="1">
    <location>
        <begin position="107"/>
        <end position="137"/>
    </location>
</feature>
<evidence type="ECO:0000256" key="2">
    <source>
        <dbReference type="SAM" id="Phobius"/>
    </source>
</evidence>
<name>A0ABN6IDX8_9MYCO</name>
<evidence type="ECO:0000256" key="1">
    <source>
        <dbReference type="SAM" id="MobiDB-lite"/>
    </source>
</evidence>
<dbReference type="Proteomes" id="UP000826012">
    <property type="component" value="Chromosome"/>
</dbReference>